<name>A0A444W6H6_9FLAO</name>
<comment type="caution">
    <text evidence="2">The sequence shown here is derived from an EMBL/GenBank/DDBJ whole genome shotgun (WGS) entry which is preliminary data.</text>
</comment>
<accession>A0A444W6H6</accession>
<proteinExistence type="predicted"/>
<evidence type="ECO:0000313" key="2">
    <source>
        <dbReference type="EMBL" id="RYJ41454.1"/>
    </source>
</evidence>
<keyword evidence="1" id="KW-0812">Transmembrane</keyword>
<keyword evidence="1" id="KW-1133">Transmembrane helix</keyword>
<feature type="transmembrane region" description="Helical" evidence="1">
    <location>
        <begin position="148"/>
        <end position="171"/>
    </location>
</feature>
<reference evidence="2 3" key="1">
    <citation type="submission" date="2014-12" db="EMBL/GenBank/DDBJ databases">
        <title>Genome sequence of Flavobacterium beibuense RSKm HC5.</title>
        <authorList>
            <person name="Kim J.F."/>
            <person name="Song J.Y."/>
            <person name="Kwak M.-J."/>
            <person name="Lee S.-W."/>
        </authorList>
    </citation>
    <scope>NUCLEOTIDE SEQUENCE [LARGE SCALE GENOMIC DNA]</scope>
    <source>
        <strain evidence="2 3">RSKm HC5</strain>
    </source>
</reference>
<gene>
    <name evidence="2" type="ORF">NU09_2828</name>
</gene>
<evidence type="ECO:0008006" key="4">
    <source>
        <dbReference type="Google" id="ProtNLM"/>
    </source>
</evidence>
<protein>
    <recommendedName>
        <fullName evidence="4">Protein BatD</fullName>
    </recommendedName>
</protein>
<dbReference type="RefSeq" id="WP_129751918.1">
    <property type="nucleotide sequence ID" value="NZ_JUIW01000010.1"/>
</dbReference>
<dbReference type="EMBL" id="JUIW01000010">
    <property type="protein sequence ID" value="RYJ41454.1"/>
    <property type="molecule type" value="Genomic_DNA"/>
</dbReference>
<organism evidence="2 3">
    <name type="scientific">Flavobacterium beibuense</name>
    <dbReference type="NCBI Taxonomy" id="657326"/>
    <lineage>
        <taxon>Bacteria</taxon>
        <taxon>Pseudomonadati</taxon>
        <taxon>Bacteroidota</taxon>
        <taxon>Flavobacteriia</taxon>
        <taxon>Flavobacteriales</taxon>
        <taxon>Flavobacteriaceae</taxon>
        <taxon>Flavobacterium</taxon>
    </lineage>
</organism>
<dbReference type="Proteomes" id="UP000289775">
    <property type="component" value="Unassembled WGS sequence"/>
</dbReference>
<dbReference type="AlphaFoldDB" id="A0A444W6H6"/>
<dbReference type="OrthoDB" id="9807384at2"/>
<keyword evidence="1" id="KW-0472">Membrane</keyword>
<keyword evidence="3" id="KW-1185">Reference proteome</keyword>
<feature type="transmembrane region" description="Helical" evidence="1">
    <location>
        <begin position="333"/>
        <end position="352"/>
    </location>
</feature>
<sequence length="540" mass="61446">MTKTKLYTFLLLLFAVTVFGQQKRLETSIDSTKIKIGSQFNLTLKATVDSTSAVGFPEGKTFGQLEVLESYPTDTIKKGALYELIKKYGLTQFDSGRYVVPGLPVIIDGEPFQSDSLAIEVTNIKVDTLKQKMYDIKDVATADSKMSWLWLYILLGIAAIGVAGFFAYRYFKNKKVEPKQAPVVFKSPIEKATIQLRNLESKELLQKGAIKDYYSELTDIARTYIEEAIHVPAMESTTSELIEAMRQAVMRKRMSLSRETFEELERVLRTADMVKFAKSKPMEFEVAEDRNRIEKTIVVIDKSIPEEKEEDEEHTLAWLEKQRQKKAKRKRNIIIGGSMGLVVALIVGFLVFKGMSFIKDNFSPTNELLEGQWVKSEYGNPGVIIETPKVLKRQNTEKMVPKDAAAIVKDMEIFSYGIMFSNFNVMVSTVSYKQQVDIKLDMLFDDTAKQWEAMKVKDILVKQESFSTADGAEGLRAFGSMVMPNPLSDDGVKYDYEILYFKQANGVQQVTMVYPTTDEYAPKIVDRIKNSVEFRKRTQQ</sequence>
<evidence type="ECO:0000313" key="3">
    <source>
        <dbReference type="Proteomes" id="UP000289775"/>
    </source>
</evidence>
<evidence type="ECO:0000256" key="1">
    <source>
        <dbReference type="SAM" id="Phobius"/>
    </source>
</evidence>